<feature type="transmembrane region" description="Helical" evidence="2">
    <location>
        <begin position="433"/>
        <end position="454"/>
    </location>
</feature>
<gene>
    <name evidence="3" type="ORF">IWQ60_006234</name>
</gene>
<sequence>MQHSPSTGSASNRMSVADIHRLGTPSGHPRDLMTYSSDYEFCEDYTVVPISSSLAPQRPRHHPLPTLAKLSPRDEAVSLGSFATESIEPAAPTSPARPIREKPLPQPPSPGAPVPATRSAVSSPVMYRSSAYSGFRPPTQSLPSVSPVSPQRTLPTPIGLDRSALATSVDLSLPPPSPPMQAAAVDTPYDLLPPPPFTDCSSDGGHDGPTGPRRPRKYSEGNIRDIPKLRNSYRGVSGSVPVLAADYLDVCEPLPAARSSSPSPVDTISASVPVLPLVGDSRPALTTRHSHPAAFSRPALPPSRRSFLLSDEKYPASLSSPGHLRDEAWLEAALGVFDVPPPPSRRSVSAVSGYVLAQPPKRQSSTSFAGPTVSTASFARSILPSVSEDTVAAPHSGSSAAPCAAPYFSMGLTSFVSGRPLARPYHWLFDPKLTRYITAAIVFLAVAFVVGTVYGGACFSYACHQHGLCSRGFDAGRPFCKPLGIEGSTALLAVGVVSGIVLAVGLYRRRVVGRKLAAKLQRYSHCRCKGVV</sequence>
<reference evidence="3" key="1">
    <citation type="submission" date="2022-07" db="EMBL/GenBank/DDBJ databases">
        <title>Phylogenomic reconstructions and comparative analyses of Kickxellomycotina fungi.</title>
        <authorList>
            <person name="Reynolds N.K."/>
            <person name="Stajich J.E."/>
            <person name="Barry K."/>
            <person name="Grigoriev I.V."/>
            <person name="Crous P."/>
            <person name="Smith M.E."/>
        </authorList>
    </citation>
    <scope>NUCLEOTIDE SEQUENCE</scope>
    <source>
        <strain evidence="3">RSA 861</strain>
    </source>
</reference>
<feature type="region of interest" description="Disordered" evidence="1">
    <location>
        <begin position="1"/>
        <end position="29"/>
    </location>
</feature>
<feature type="compositionally biased region" description="Low complexity" evidence="1">
    <location>
        <begin position="137"/>
        <end position="151"/>
    </location>
</feature>
<dbReference type="OrthoDB" id="5600021at2759"/>
<feature type="compositionally biased region" description="Polar residues" evidence="1">
    <location>
        <begin position="1"/>
        <end position="14"/>
    </location>
</feature>
<name>A0A9W8ADE1_9FUNG</name>
<feature type="transmembrane region" description="Helical" evidence="2">
    <location>
        <begin position="487"/>
        <end position="507"/>
    </location>
</feature>
<evidence type="ECO:0000313" key="4">
    <source>
        <dbReference type="Proteomes" id="UP001150569"/>
    </source>
</evidence>
<feature type="region of interest" description="Disordered" evidence="1">
    <location>
        <begin position="82"/>
        <end position="224"/>
    </location>
</feature>
<evidence type="ECO:0000313" key="3">
    <source>
        <dbReference type="EMBL" id="KAJ1922873.1"/>
    </source>
</evidence>
<accession>A0A9W8ADE1</accession>
<protein>
    <submittedName>
        <fullName evidence="3">Uncharacterized protein</fullName>
    </submittedName>
</protein>
<organism evidence="3 4">
    <name type="scientific">Tieghemiomyces parasiticus</name>
    <dbReference type="NCBI Taxonomy" id="78921"/>
    <lineage>
        <taxon>Eukaryota</taxon>
        <taxon>Fungi</taxon>
        <taxon>Fungi incertae sedis</taxon>
        <taxon>Zoopagomycota</taxon>
        <taxon>Kickxellomycotina</taxon>
        <taxon>Dimargaritomycetes</taxon>
        <taxon>Dimargaritales</taxon>
        <taxon>Dimargaritaceae</taxon>
        <taxon>Tieghemiomyces</taxon>
    </lineage>
</organism>
<keyword evidence="4" id="KW-1185">Reference proteome</keyword>
<feature type="region of interest" description="Disordered" evidence="1">
    <location>
        <begin position="283"/>
        <end position="302"/>
    </location>
</feature>
<comment type="caution">
    <text evidence="3">The sequence shown here is derived from an EMBL/GenBank/DDBJ whole genome shotgun (WGS) entry which is preliminary data.</text>
</comment>
<keyword evidence="2" id="KW-1133">Transmembrane helix</keyword>
<proteinExistence type="predicted"/>
<evidence type="ECO:0000256" key="2">
    <source>
        <dbReference type="SAM" id="Phobius"/>
    </source>
</evidence>
<dbReference type="Proteomes" id="UP001150569">
    <property type="component" value="Unassembled WGS sequence"/>
</dbReference>
<feature type="compositionally biased region" description="Pro residues" evidence="1">
    <location>
        <begin position="104"/>
        <end position="113"/>
    </location>
</feature>
<keyword evidence="2" id="KW-0812">Transmembrane</keyword>
<evidence type="ECO:0000256" key="1">
    <source>
        <dbReference type="SAM" id="MobiDB-lite"/>
    </source>
</evidence>
<dbReference type="EMBL" id="JANBPT010000368">
    <property type="protein sequence ID" value="KAJ1922873.1"/>
    <property type="molecule type" value="Genomic_DNA"/>
</dbReference>
<dbReference type="AlphaFoldDB" id="A0A9W8ADE1"/>
<keyword evidence="2" id="KW-0472">Membrane</keyword>